<dbReference type="InterPro" id="IPR017452">
    <property type="entry name" value="GPCR_Rhodpsn_7TM"/>
</dbReference>
<evidence type="ECO:0000259" key="15">
    <source>
        <dbReference type="PROSITE" id="PS50262"/>
    </source>
</evidence>
<name>A0A9D3RX11_ANGAN</name>
<evidence type="ECO:0000256" key="3">
    <source>
        <dbReference type="ARBA" id="ARBA00022553"/>
    </source>
</evidence>
<dbReference type="PANTHER" id="PTHR24225:SF72">
    <property type="entry name" value="G-PROTEIN COUPLED RECEPTORS FAMILY 1 PROFILE DOMAIN-CONTAINING PROTEIN-RELATED"/>
    <property type="match status" value="1"/>
</dbReference>
<dbReference type="PRINTS" id="PR00237">
    <property type="entry name" value="GPCRRHODOPSN"/>
</dbReference>
<comment type="similarity">
    <text evidence="11">Belongs to the chemokine-like receptor (CMKLR) family.</text>
</comment>
<keyword evidence="2" id="KW-1003">Cell membrane</keyword>
<evidence type="ECO:0000256" key="10">
    <source>
        <dbReference type="ARBA" id="ARBA00023224"/>
    </source>
</evidence>
<proteinExistence type="inferred from homology"/>
<comment type="similarity">
    <text evidence="12">Belongs to the G-protein coupled receptor 1 family.</text>
</comment>
<evidence type="ECO:0000256" key="12">
    <source>
        <dbReference type="RuleBase" id="RU000688"/>
    </source>
</evidence>
<dbReference type="PROSITE" id="PS00237">
    <property type="entry name" value="G_PROTEIN_RECEP_F1_1"/>
    <property type="match status" value="1"/>
</dbReference>
<feature type="domain" description="G-protein coupled receptors family 1 profile" evidence="15">
    <location>
        <begin position="26"/>
        <end position="278"/>
    </location>
</feature>
<dbReference type="SUPFAM" id="SSF81321">
    <property type="entry name" value="Family A G protein-coupled receptor-like"/>
    <property type="match status" value="1"/>
</dbReference>
<dbReference type="GO" id="GO:0004875">
    <property type="term" value="F:complement receptor activity"/>
    <property type="evidence" value="ECO:0007669"/>
    <property type="project" value="TreeGrafter"/>
</dbReference>
<feature type="compositionally biased region" description="Gly residues" evidence="13">
    <location>
        <begin position="358"/>
        <end position="368"/>
    </location>
</feature>
<dbReference type="GO" id="GO:0006954">
    <property type="term" value="P:inflammatory response"/>
    <property type="evidence" value="ECO:0007669"/>
    <property type="project" value="TreeGrafter"/>
</dbReference>
<gene>
    <name evidence="16" type="ORF">ANANG_G00148150</name>
</gene>
<sequence>PAPSLPLSHQVGIGILSVAFVLGFPGNLFVVWTVLCRMTRRSVTCVLVLNLAAADALVLLSAPIFIRFLGGGRGWEFGSGMCKAVHYLCCVNMYASIYLISLMSADRWLAVTRPFLSQRLRTKRALWTLLLGLWTLAFLLALPMPFYRSNVQPYLKKNVSLYICMPYHWDSINHQAFQYLMETVLGFLLPFFIIILCYSSIIYRLRSAMFQRKGRGNRLILIILSAFIFFWLPYHIINVLQVVGLLQGLPSARVAAETARPNVTAFAFFSSSVNPVLYVFAGSSHIRQAGLGFMARLFEGTNSESGSFSRAGSRSSSTTESSFLQKLSVRLGRQSTREGDGAGPVSELGAGPVSELGAGPGAELGSGPGWQNTFAALLP</sequence>
<keyword evidence="9" id="KW-0325">Glycoprotein</keyword>
<dbReference type="EMBL" id="JAFIRN010000007">
    <property type="protein sequence ID" value="KAG5846285.1"/>
    <property type="molecule type" value="Genomic_DNA"/>
</dbReference>
<feature type="transmembrane region" description="Helical" evidence="14">
    <location>
        <begin position="84"/>
        <end position="105"/>
    </location>
</feature>
<keyword evidence="4 12" id="KW-0812">Transmembrane</keyword>
<feature type="transmembrane region" description="Helical" evidence="14">
    <location>
        <begin position="47"/>
        <end position="69"/>
    </location>
</feature>
<comment type="subcellular location">
    <subcellularLocation>
        <location evidence="1">Cell membrane</location>
        <topology evidence="1">Multi-pass membrane protein</topology>
    </subcellularLocation>
</comment>
<dbReference type="InterPro" id="IPR000826">
    <property type="entry name" value="Formyl_rcpt-rel"/>
</dbReference>
<feature type="transmembrane region" description="Helical" evidence="14">
    <location>
        <begin position="176"/>
        <end position="198"/>
    </location>
</feature>
<dbReference type="GO" id="GO:0005886">
    <property type="term" value="C:plasma membrane"/>
    <property type="evidence" value="ECO:0007669"/>
    <property type="project" value="UniProtKB-SubCell"/>
</dbReference>
<dbReference type="InterPro" id="IPR000276">
    <property type="entry name" value="GPCR_Rhodpsn"/>
</dbReference>
<evidence type="ECO:0000256" key="7">
    <source>
        <dbReference type="ARBA" id="ARBA00023136"/>
    </source>
</evidence>
<feature type="transmembrane region" description="Helical" evidence="14">
    <location>
        <begin position="12"/>
        <end position="35"/>
    </location>
</feature>
<evidence type="ECO:0000256" key="2">
    <source>
        <dbReference type="ARBA" id="ARBA00022475"/>
    </source>
</evidence>
<dbReference type="GO" id="GO:0007200">
    <property type="term" value="P:phospholipase C-activating G protein-coupled receptor signaling pathway"/>
    <property type="evidence" value="ECO:0007669"/>
    <property type="project" value="TreeGrafter"/>
</dbReference>
<protein>
    <recommendedName>
        <fullName evidence="15">G-protein coupled receptors family 1 profile domain-containing protein</fullName>
    </recommendedName>
</protein>
<dbReference type="PANTHER" id="PTHR24225">
    <property type="entry name" value="CHEMOTACTIC RECEPTOR"/>
    <property type="match status" value="1"/>
</dbReference>
<evidence type="ECO:0000256" key="5">
    <source>
        <dbReference type="ARBA" id="ARBA00022989"/>
    </source>
</evidence>
<dbReference type="PRINTS" id="PR01476">
    <property type="entry name" value="LTBRECEPTOR"/>
</dbReference>
<evidence type="ECO:0000256" key="8">
    <source>
        <dbReference type="ARBA" id="ARBA00023170"/>
    </source>
</evidence>
<keyword evidence="5 14" id="KW-1133">Transmembrane helix</keyword>
<keyword evidence="6 12" id="KW-0297">G-protein coupled receptor</keyword>
<evidence type="ECO:0000256" key="1">
    <source>
        <dbReference type="ARBA" id="ARBA00004651"/>
    </source>
</evidence>
<feature type="transmembrane region" description="Helical" evidence="14">
    <location>
        <begin position="219"/>
        <end position="243"/>
    </location>
</feature>
<comment type="caution">
    <text evidence="16">The sequence shown here is derived from an EMBL/GenBank/DDBJ whole genome shotgun (WGS) entry which is preliminary data.</text>
</comment>
<organism evidence="16 17">
    <name type="scientific">Anguilla anguilla</name>
    <name type="common">European freshwater eel</name>
    <name type="synonym">Muraena anguilla</name>
    <dbReference type="NCBI Taxonomy" id="7936"/>
    <lineage>
        <taxon>Eukaryota</taxon>
        <taxon>Metazoa</taxon>
        <taxon>Chordata</taxon>
        <taxon>Craniata</taxon>
        <taxon>Vertebrata</taxon>
        <taxon>Euteleostomi</taxon>
        <taxon>Actinopterygii</taxon>
        <taxon>Neopterygii</taxon>
        <taxon>Teleostei</taxon>
        <taxon>Anguilliformes</taxon>
        <taxon>Anguillidae</taxon>
        <taxon>Anguilla</taxon>
    </lineage>
</organism>
<evidence type="ECO:0000256" key="6">
    <source>
        <dbReference type="ARBA" id="ARBA00023040"/>
    </source>
</evidence>
<feature type="compositionally biased region" description="Low complexity" evidence="13">
    <location>
        <begin position="303"/>
        <end position="323"/>
    </location>
</feature>
<dbReference type="PROSITE" id="PS50262">
    <property type="entry name" value="G_PROTEIN_RECEP_F1_2"/>
    <property type="match status" value="1"/>
</dbReference>
<evidence type="ECO:0000313" key="16">
    <source>
        <dbReference type="EMBL" id="KAG5846285.1"/>
    </source>
</evidence>
<dbReference type="AlphaFoldDB" id="A0A9D3RX11"/>
<dbReference type="Pfam" id="PF00001">
    <property type="entry name" value="7tm_1"/>
    <property type="match status" value="1"/>
</dbReference>
<evidence type="ECO:0000256" key="11">
    <source>
        <dbReference type="ARBA" id="ARBA00025736"/>
    </source>
</evidence>
<feature type="region of interest" description="Disordered" evidence="13">
    <location>
        <begin position="303"/>
        <end position="372"/>
    </location>
</feature>
<evidence type="ECO:0000313" key="17">
    <source>
        <dbReference type="Proteomes" id="UP001044222"/>
    </source>
</evidence>
<dbReference type="Proteomes" id="UP001044222">
    <property type="component" value="Chromosome 7"/>
</dbReference>
<evidence type="ECO:0000256" key="13">
    <source>
        <dbReference type="SAM" id="MobiDB-lite"/>
    </source>
</evidence>
<evidence type="ECO:0000256" key="14">
    <source>
        <dbReference type="SAM" id="Phobius"/>
    </source>
</evidence>
<dbReference type="InterPro" id="IPR003981">
    <property type="entry name" value="Leukotriene_B4_rcpt"/>
</dbReference>
<evidence type="ECO:0000256" key="4">
    <source>
        <dbReference type="ARBA" id="ARBA00022692"/>
    </source>
</evidence>
<accession>A0A9D3RX11</accession>
<dbReference type="Gene3D" id="1.20.1070.10">
    <property type="entry name" value="Rhodopsin 7-helix transmembrane proteins"/>
    <property type="match status" value="1"/>
</dbReference>
<reference evidence="16" key="1">
    <citation type="submission" date="2021-01" db="EMBL/GenBank/DDBJ databases">
        <title>A chromosome-scale assembly of European eel, Anguilla anguilla.</title>
        <authorList>
            <person name="Henkel C."/>
            <person name="Jong-Raadsen S.A."/>
            <person name="Dufour S."/>
            <person name="Weltzien F.-A."/>
            <person name="Palstra A.P."/>
            <person name="Pelster B."/>
            <person name="Spaink H.P."/>
            <person name="Van Den Thillart G.E."/>
            <person name="Jansen H."/>
            <person name="Zahm M."/>
            <person name="Klopp C."/>
            <person name="Cedric C."/>
            <person name="Louis A."/>
            <person name="Berthelot C."/>
            <person name="Parey E."/>
            <person name="Roest Crollius H."/>
            <person name="Montfort J."/>
            <person name="Robinson-Rechavi M."/>
            <person name="Bucao C."/>
            <person name="Bouchez O."/>
            <person name="Gislard M."/>
            <person name="Lluch J."/>
            <person name="Milhes M."/>
            <person name="Lampietro C."/>
            <person name="Lopez Roques C."/>
            <person name="Donnadieu C."/>
            <person name="Braasch I."/>
            <person name="Desvignes T."/>
            <person name="Postlethwait J."/>
            <person name="Bobe J."/>
            <person name="Guiguen Y."/>
            <person name="Dirks R."/>
        </authorList>
    </citation>
    <scope>NUCLEOTIDE SEQUENCE</scope>
    <source>
        <strain evidence="16">Tag_6206</strain>
        <tissue evidence="16">Liver</tissue>
    </source>
</reference>
<keyword evidence="7 14" id="KW-0472">Membrane</keyword>
<feature type="non-terminal residue" evidence="16">
    <location>
        <position position="379"/>
    </location>
</feature>
<feature type="transmembrane region" description="Helical" evidence="14">
    <location>
        <begin position="126"/>
        <end position="147"/>
    </location>
</feature>
<keyword evidence="3" id="KW-0597">Phosphoprotein</keyword>
<dbReference type="FunFam" id="1.20.1070.10:FF:000109">
    <property type="entry name" value="Leukotriene B4 receptor"/>
    <property type="match status" value="1"/>
</dbReference>
<keyword evidence="17" id="KW-1185">Reference proteome</keyword>
<keyword evidence="8 12" id="KW-0675">Receptor</keyword>
<dbReference type="GO" id="GO:0004974">
    <property type="term" value="F:leukotriene receptor activity"/>
    <property type="evidence" value="ECO:0007669"/>
    <property type="project" value="InterPro"/>
</dbReference>
<evidence type="ECO:0000256" key="9">
    <source>
        <dbReference type="ARBA" id="ARBA00023180"/>
    </source>
</evidence>
<keyword evidence="10 12" id="KW-0807">Transducer</keyword>
<dbReference type="GO" id="GO:0007204">
    <property type="term" value="P:positive regulation of cytosolic calcium ion concentration"/>
    <property type="evidence" value="ECO:0007669"/>
    <property type="project" value="TreeGrafter"/>
</dbReference>